<evidence type="ECO:0000256" key="2">
    <source>
        <dbReference type="ARBA" id="ARBA00007957"/>
    </source>
</evidence>
<dbReference type="Gene3D" id="3.30.1490.190">
    <property type="match status" value="1"/>
</dbReference>
<dbReference type="GO" id="GO:0005829">
    <property type="term" value="C:cytosol"/>
    <property type="evidence" value="ECO:0007669"/>
    <property type="project" value="TreeGrafter"/>
</dbReference>
<feature type="binding site" evidence="12">
    <location>
        <position position="99"/>
    </location>
    <ligand>
        <name>Fe cation</name>
        <dbReference type="ChEBI" id="CHEBI:24875"/>
    </ligand>
</feature>
<name>A0A964T916_9FLAO</name>
<comment type="subcellular location">
    <subcellularLocation>
        <location evidence="1">Cytoplasm</location>
    </subcellularLocation>
</comment>
<dbReference type="GO" id="GO:0008270">
    <property type="term" value="F:zinc ion binding"/>
    <property type="evidence" value="ECO:0007669"/>
    <property type="project" value="TreeGrafter"/>
</dbReference>
<dbReference type="RefSeq" id="WP_166521883.1">
    <property type="nucleotide sequence ID" value="NZ_JAAABI010000001.1"/>
</dbReference>
<evidence type="ECO:0000256" key="10">
    <source>
        <dbReference type="ARBA" id="ARBA00023125"/>
    </source>
</evidence>
<accession>A0A964T916</accession>
<dbReference type="PANTHER" id="PTHR33202:SF2">
    <property type="entry name" value="FERRIC UPTAKE REGULATION PROTEIN"/>
    <property type="match status" value="1"/>
</dbReference>
<comment type="cofactor">
    <cofactor evidence="12">
        <name>Mn(2+)</name>
        <dbReference type="ChEBI" id="CHEBI:29035"/>
    </cofactor>
    <cofactor evidence="12">
        <name>Fe(2+)</name>
        <dbReference type="ChEBI" id="CHEBI:29033"/>
    </cofactor>
    <text evidence="12">Binds 1 Mn(2+) or Fe(2+) ion per subunit.</text>
</comment>
<dbReference type="EMBL" id="JAAABI010000001">
    <property type="protein sequence ID" value="NAY90467.1"/>
    <property type="molecule type" value="Genomic_DNA"/>
</dbReference>
<evidence type="ECO:0000256" key="6">
    <source>
        <dbReference type="ARBA" id="ARBA00022491"/>
    </source>
</evidence>
<comment type="similarity">
    <text evidence="2">Belongs to the Fur family.</text>
</comment>
<keyword evidence="5" id="KW-0963">Cytoplasm</keyword>
<dbReference type="Proteomes" id="UP000667650">
    <property type="component" value="Unassembled WGS sequence"/>
</dbReference>
<organism evidence="13 14">
    <name type="scientific">Flagellimonas ochracea</name>
    <dbReference type="NCBI Taxonomy" id="2696472"/>
    <lineage>
        <taxon>Bacteria</taxon>
        <taxon>Pseudomonadati</taxon>
        <taxon>Bacteroidota</taxon>
        <taxon>Flavobacteriia</taxon>
        <taxon>Flavobacteriales</taxon>
        <taxon>Flavobacteriaceae</taxon>
        <taxon>Flagellimonas</taxon>
    </lineage>
</organism>
<feature type="binding site" evidence="12">
    <location>
        <position position="135"/>
    </location>
    <ligand>
        <name>Fe cation</name>
        <dbReference type="ChEBI" id="CHEBI:24875"/>
    </ligand>
</feature>
<reference evidence="13" key="1">
    <citation type="submission" date="2020-01" db="EMBL/GenBank/DDBJ databases">
        <title>Muricauda ochracea sp. nov., isolated from a tidal flat of Garorim bay in Korea.</title>
        <authorList>
            <person name="Kim D."/>
            <person name="Yoo Y."/>
            <person name="Kim J.-J."/>
        </authorList>
    </citation>
    <scope>NUCLEOTIDE SEQUENCE</scope>
    <source>
        <strain evidence="13">JGD-17</strain>
    </source>
</reference>
<protein>
    <recommendedName>
        <fullName evidence="4">Ferric uptake regulation protein</fullName>
    </recommendedName>
</protein>
<comment type="caution">
    <text evidence="13">The sequence shown here is derived from an EMBL/GenBank/DDBJ whole genome shotgun (WGS) entry which is preliminary data.</text>
</comment>
<proteinExistence type="inferred from homology"/>
<dbReference type="PANTHER" id="PTHR33202">
    <property type="entry name" value="ZINC UPTAKE REGULATION PROTEIN"/>
    <property type="match status" value="1"/>
</dbReference>
<dbReference type="CDD" id="cd07153">
    <property type="entry name" value="Fur_like"/>
    <property type="match status" value="1"/>
</dbReference>
<dbReference type="GO" id="GO:0045892">
    <property type="term" value="P:negative regulation of DNA-templated transcription"/>
    <property type="evidence" value="ECO:0007669"/>
    <property type="project" value="TreeGrafter"/>
</dbReference>
<evidence type="ECO:0000256" key="9">
    <source>
        <dbReference type="ARBA" id="ARBA00023015"/>
    </source>
</evidence>
<keyword evidence="9" id="KW-0805">Transcription regulation</keyword>
<dbReference type="Gene3D" id="1.10.10.10">
    <property type="entry name" value="Winged helix-like DNA-binding domain superfamily/Winged helix DNA-binding domain"/>
    <property type="match status" value="1"/>
</dbReference>
<evidence type="ECO:0000256" key="3">
    <source>
        <dbReference type="ARBA" id="ARBA00011738"/>
    </source>
</evidence>
<evidence type="ECO:0000256" key="8">
    <source>
        <dbReference type="ARBA" id="ARBA00022833"/>
    </source>
</evidence>
<keyword evidence="11" id="KW-0804">Transcription</keyword>
<evidence type="ECO:0000256" key="4">
    <source>
        <dbReference type="ARBA" id="ARBA00020910"/>
    </source>
</evidence>
<comment type="subunit">
    <text evidence="3">Homodimer.</text>
</comment>
<dbReference type="InterPro" id="IPR036388">
    <property type="entry name" value="WH-like_DNA-bd_sf"/>
</dbReference>
<dbReference type="InterPro" id="IPR036390">
    <property type="entry name" value="WH_DNA-bd_sf"/>
</dbReference>
<dbReference type="GO" id="GO:0000976">
    <property type="term" value="F:transcription cis-regulatory region binding"/>
    <property type="evidence" value="ECO:0007669"/>
    <property type="project" value="TreeGrafter"/>
</dbReference>
<evidence type="ECO:0000256" key="11">
    <source>
        <dbReference type="ARBA" id="ARBA00023163"/>
    </source>
</evidence>
<dbReference type="GO" id="GO:1900376">
    <property type="term" value="P:regulation of secondary metabolite biosynthetic process"/>
    <property type="evidence" value="ECO:0007669"/>
    <property type="project" value="TreeGrafter"/>
</dbReference>
<sequence length="151" mass="18043">MGNNKDQEIVKNVFTSFLEENGHRKTPERYAILQEIYNSDDHFDVESLYIKMKTKNYRVSRATLYNTIELLLECKLVRKHQFGKNQAQYEKSYFDHQHDHVILTDTGEVVEFCDPRIQSIKKTIEEVFDIKINNHSLYFYGTRNKEENLTE</sequence>
<evidence type="ECO:0000256" key="1">
    <source>
        <dbReference type="ARBA" id="ARBA00004496"/>
    </source>
</evidence>
<dbReference type="InterPro" id="IPR043135">
    <property type="entry name" value="Fur_C"/>
</dbReference>
<keyword evidence="6" id="KW-0678">Repressor</keyword>
<keyword evidence="10" id="KW-0238">DNA-binding</keyword>
<keyword evidence="12" id="KW-0408">Iron</keyword>
<evidence type="ECO:0000256" key="5">
    <source>
        <dbReference type="ARBA" id="ARBA00022490"/>
    </source>
</evidence>
<keyword evidence="7 12" id="KW-0479">Metal-binding</keyword>
<dbReference type="InterPro" id="IPR002481">
    <property type="entry name" value="FUR"/>
</dbReference>
<evidence type="ECO:0000256" key="7">
    <source>
        <dbReference type="ARBA" id="ARBA00022723"/>
    </source>
</evidence>
<keyword evidence="14" id="KW-1185">Reference proteome</keyword>
<evidence type="ECO:0000313" key="14">
    <source>
        <dbReference type="Proteomes" id="UP000667650"/>
    </source>
</evidence>
<dbReference type="SUPFAM" id="SSF46785">
    <property type="entry name" value="Winged helix' DNA-binding domain"/>
    <property type="match status" value="1"/>
</dbReference>
<evidence type="ECO:0000313" key="13">
    <source>
        <dbReference type="EMBL" id="NAY90467.1"/>
    </source>
</evidence>
<keyword evidence="8" id="KW-0862">Zinc</keyword>
<evidence type="ECO:0000256" key="12">
    <source>
        <dbReference type="PIRSR" id="PIRSR602481-2"/>
    </source>
</evidence>
<gene>
    <name evidence="13" type="ORF">GTQ34_00925</name>
</gene>
<dbReference type="AlphaFoldDB" id="A0A964T916"/>
<dbReference type="GO" id="GO:0003700">
    <property type="term" value="F:DNA-binding transcription factor activity"/>
    <property type="evidence" value="ECO:0007669"/>
    <property type="project" value="InterPro"/>
</dbReference>
<dbReference type="Pfam" id="PF01475">
    <property type="entry name" value="FUR"/>
    <property type="match status" value="1"/>
</dbReference>